<sequence length="421" mass="42635">MTRRIARVLRSIVALALLAPLLAGCGGDGARGDFARTFGGDPEIAGFELSTADNMPFTGGVSADVDARAGASETELHGLVERLSGFVREHEDVGAVITVRADAITVPVFAETESSSAALAAALALAADDRVATVGLAAADGEDRITSAGLRLAEAAGVDAAFALALDAPELLAEAAEDAVPWLSVRDAETAVRIQGRPGPWLETARSTWTTVAGALETTAISAEPERIDLTLADESDVAAATALVDAMPSQTAIPVVFSSPLVALGLNATGTSLRTLFAGLDPADRALVRTSWTDDAEASMRLASIDDAGTLARALATVPAASAFELLTLTVGAADDPTLRVTSAPAELAAAVTAARAVLADPETASLVVSPVGVTLTTAHDASDAELEGRLDALEALAAPGARACAERPDGRSVCASPTR</sequence>
<gene>
    <name evidence="2" type="ORF">MUN78_11020</name>
</gene>
<evidence type="ECO:0000313" key="3">
    <source>
        <dbReference type="Proteomes" id="UP000831786"/>
    </source>
</evidence>
<feature type="chain" id="PRO_5046171687" evidence="1">
    <location>
        <begin position="26"/>
        <end position="421"/>
    </location>
</feature>
<organism evidence="2 3">
    <name type="scientific">Leucobacter allii</name>
    <dbReference type="NCBI Taxonomy" id="2932247"/>
    <lineage>
        <taxon>Bacteria</taxon>
        <taxon>Bacillati</taxon>
        <taxon>Actinomycetota</taxon>
        <taxon>Actinomycetes</taxon>
        <taxon>Micrococcales</taxon>
        <taxon>Microbacteriaceae</taxon>
        <taxon>Leucobacter</taxon>
    </lineage>
</organism>
<feature type="signal peptide" evidence="1">
    <location>
        <begin position="1"/>
        <end position="25"/>
    </location>
</feature>
<dbReference type="RefSeq" id="WP_244726433.1">
    <property type="nucleotide sequence ID" value="NZ_CP095045.1"/>
</dbReference>
<keyword evidence="1" id="KW-0732">Signal</keyword>
<dbReference type="PROSITE" id="PS51257">
    <property type="entry name" value="PROKAR_LIPOPROTEIN"/>
    <property type="match status" value="1"/>
</dbReference>
<proteinExistence type="predicted"/>
<name>A0ABY4FI47_9MICO</name>
<reference evidence="2 3" key="1">
    <citation type="submission" date="2022-04" db="EMBL/GenBank/DDBJ databases">
        <title>Leucobacter sp. isolated from rhizosphere of garlic.</title>
        <authorList>
            <person name="Won M."/>
            <person name="Lee C.-M."/>
            <person name="Woen H.-Y."/>
            <person name="Kwon S.-W."/>
        </authorList>
    </citation>
    <scope>NUCLEOTIDE SEQUENCE [LARGE SCALE GENOMIC DNA]</scope>
    <source>
        <strain evidence="2 3">H21R-40</strain>
    </source>
</reference>
<dbReference type="EMBL" id="CP095045">
    <property type="protein sequence ID" value="UOQ56220.1"/>
    <property type="molecule type" value="Genomic_DNA"/>
</dbReference>
<accession>A0ABY4FI47</accession>
<dbReference type="Proteomes" id="UP000831786">
    <property type="component" value="Chromosome"/>
</dbReference>
<evidence type="ECO:0000313" key="2">
    <source>
        <dbReference type="EMBL" id="UOQ56220.1"/>
    </source>
</evidence>
<keyword evidence="3" id="KW-1185">Reference proteome</keyword>
<protein>
    <submittedName>
        <fullName evidence="2">Uncharacterized protein</fullName>
    </submittedName>
</protein>
<evidence type="ECO:0000256" key="1">
    <source>
        <dbReference type="SAM" id="SignalP"/>
    </source>
</evidence>